<dbReference type="Proteomes" id="UP000629870">
    <property type="component" value="Unassembled WGS sequence"/>
</dbReference>
<evidence type="ECO:0000313" key="4">
    <source>
        <dbReference type="Proteomes" id="UP000313988"/>
    </source>
</evidence>
<feature type="transmembrane region" description="Helical" evidence="1">
    <location>
        <begin position="150"/>
        <end position="171"/>
    </location>
</feature>
<feature type="transmembrane region" description="Helical" evidence="1">
    <location>
        <begin position="20"/>
        <end position="40"/>
    </location>
</feature>
<proteinExistence type="predicted"/>
<feature type="transmembrane region" description="Helical" evidence="1">
    <location>
        <begin position="67"/>
        <end position="88"/>
    </location>
</feature>
<evidence type="ECO:0000313" key="3">
    <source>
        <dbReference type="EMBL" id="TNM67544.1"/>
    </source>
</evidence>
<evidence type="ECO:0000256" key="1">
    <source>
        <dbReference type="SAM" id="Phobius"/>
    </source>
</evidence>
<dbReference type="Proteomes" id="UP000313988">
    <property type="component" value="Unassembled WGS sequence"/>
</dbReference>
<dbReference type="EMBL" id="JACHEW010000030">
    <property type="protein sequence ID" value="MBB6018451.1"/>
    <property type="molecule type" value="Genomic_DNA"/>
</dbReference>
<keyword evidence="5" id="KW-1185">Reference proteome</keyword>
<dbReference type="RefSeq" id="WP_052195320.1">
    <property type="nucleotide sequence ID" value="NZ_JACHEW010000030.1"/>
</dbReference>
<evidence type="ECO:0000313" key="2">
    <source>
        <dbReference type="EMBL" id="MBB6018451.1"/>
    </source>
</evidence>
<keyword evidence="1" id="KW-1133">Transmembrane helix</keyword>
<comment type="caution">
    <text evidence="3">The sequence shown here is derived from an EMBL/GenBank/DDBJ whole genome shotgun (WGS) entry which is preliminary data.</text>
</comment>
<evidence type="ECO:0000313" key="5">
    <source>
        <dbReference type="Proteomes" id="UP000629870"/>
    </source>
</evidence>
<dbReference type="AlphaFoldDB" id="A0A5C4XWC9"/>
<protein>
    <submittedName>
        <fullName evidence="3">Uncharacterized protein</fullName>
    </submittedName>
</protein>
<keyword evidence="1" id="KW-0472">Membrane</keyword>
<reference evidence="2 5" key="2">
    <citation type="submission" date="2020-08" db="EMBL/GenBank/DDBJ databases">
        <title>Genomic Encyclopedia of Type Strains, Phase IV (KMG-IV): sequencing the most valuable type-strain genomes for metagenomic binning, comparative biology and taxonomic classification.</title>
        <authorList>
            <person name="Goeker M."/>
        </authorList>
    </citation>
    <scope>NUCLEOTIDE SEQUENCE [LARGE SCALE GENOMIC DNA]</scope>
    <source>
        <strain evidence="2 5">DSM 12027</strain>
    </source>
</reference>
<sequence length="175" mass="18803">MTGPEVQGARHLTPLQRRAARIAGLALALVFIVPGVLHPLQNHPLDLVNLIFHEAGHVLLMGAGETVTLLGGSVFQLLIPAACIAAFLRRGDRYAAGIVTLWLGQSFAGVSAYIRDAPTRTLDLITGDPDTHDWWQLLVSWDALTLAGPLGRVVFFLALASVIVGTTLALWDDVR</sequence>
<organism evidence="3 4">
    <name type="scientific">Deinococcus radiopugnans ATCC 19172</name>
    <dbReference type="NCBI Taxonomy" id="585398"/>
    <lineage>
        <taxon>Bacteria</taxon>
        <taxon>Thermotogati</taxon>
        <taxon>Deinococcota</taxon>
        <taxon>Deinococci</taxon>
        <taxon>Deinococcales</taxon>
        <taxon>Deinococcaceae</taxon>
        <taxon>Deinococcus</taxon>
    </lineage>
</organism>
<keyword evidence="1" id="KW-0812">Transmembrane</keyword>
<dbReference type="EMBL" id="VDMO01000028">
    <property type="protein sequence ID" value="TNM67544.1"/>
    <property type="molecule type" value="Genomic_DNA"/>
</dbReference>
<gene>
    <name evidence="3" type="ORF">FHR04_17930</name>
    <name evidence="2" type="ORF">HNQ04_003732</name>
</gene>
<accession>A0A5C4XWC9</accession>
<dbReference type="OrthoDB" id="9801221at2"/>
<name>A0A5C4XWC9_9DEIO</name>
<feature type="transmembrane region" description="Helical" evidence="1">
    <location>
        <begin position="95"/>
        <end position="114"/>
    </location>
</feature>
<reference evidence="3 4" key="1">
    <citation type="submission" date="2019-06" db="EMBL/GenBank/DDBJ databases">
        <title>Genome sequence of Deinococcus radiopugnans ATCC 19172.</title>
        <authorList>
            <person name="Maclea K.S."/>
            <person name="Maynard C.R."/>
        </authorList>
    </citation>
    <scope>NUCLEOTIDE SEQUENCE [LARGE SCALE GENOMIC DNA]</scope>
    <source>
        <strain evidence="3 4">ATCC 19172</strain>
    </source>
</reference>